<evidence type="ECO:0000256" key="4">
    <source>
        <dbReference type="ARBA" id="ARBA00022475"/>
    </source>
</evidence>
<evidence type="ECO:0000256" key="2">
    <source>
        <dbReference type="ARBA" id="ARBA00006555"/>
    </source>
</evidence>
<dbReference type="PANTHER" id="PTHR33446">
    <property type="entry name" value="PROTEIN TONB-RELATED"/>
    <property type="match status" value="1"/>
</dbReference>
<dbReference type="Proteomes" id="UP000266183">
    <property type="component" value="Chromosome"/>
</dbReference>
<gene>
    <name evidence="13" type="ORF">D4L85_18475</name>
</gene>
<keyword evidence="9 11" id="KW-0472">Membrane</keyword>
<keyword evidence="14" id="KW-1185">Reference proteome</keyword>
<dbReference type="PROSITE" id="PS52015">
    <property type="entry name" value="TONB_CTD"/>
    <property type="match status" value="1"/>
</dbReference>
<evidence type="ECO:0000313" key="14">
    <source>
        <dbReference type="Proteomes" id="UP000266183"/>
    </source>
</evidence>
<protein>
    <submittedName>
        <fullName evidence="13">Energy transducer TonB</fullName>
    </submittedName>
</protein>
<evidence type="ECO:0000256" key="5">
    <source>
        <dbReference type="ARBA" id="ARBA00022519"/>
    </source>
</evidence>
<dbReference type="SUPFAM" id="SSF74653">
    <property type="entry name" value="TolA/TonB C-terminal domain"/>
    <property type="match status" value="1"/>
</dbReference>
<feature type="region of interest" description="Disordered" evidence="10">
    <location>
        <begin position="69"/>
        <end position="136"/>
    </location>
</feature>
<proteinExistence type="inferred from homology"/>
<evidence type="ECO:0000313" key="13">
    <source>
        <dbReference type="EMBL" id="AYB32435.1"/>
    </source>
</evidence>
<dbReference type="GO" id="GO:0098797">
    <property type="term" value="C:plasma membrane protein complex"/>
    <property type="evidence" value="ECO:0007669"/>
    <property type="project" value="TreeGrafter"/>
</dbReference>
<evidence type="ECO:0000256" key="3">
    <source>
        <dbReference type="ARBA" id="ARBA00022448"/>
    </source>
</evidence>
<evidence type="ECO:0000256" key="11">
    <source>
        <dbReference type="SAM" id="Phobius"/>
    </source>
</evidence>
<dbReference type="AlphaFoldDB" id="A0A385SR56"/>
<evidence type="ECO:0000256" key="8">
    <source>
        <dbReference type="ARBA" id="ARBA00022989"/>
    </source>
</evidence>
<keyword evidence="3" id="KW-0813">Transport</keyword>
<dbReference type="GO" id="GO:0055085">
    <property type="term" value="P:transmembrane transport"/>
    <property type="evidence" value="ECO:0007669"/>
    <property type="project" value="InterPro"/>
</dbReference>
<keyword evidence="5" id="KW-0997">Cell inner membrane</keyword>
<sequence length="248" mass="27398">MKQSLTIMKHKPELPDDEIRSYMDFDRLVADKQLAVRMNKKYTVVKWSLAAVTLLVLVGGGLYFFREEQKPEPVPPQETLPSTESAATPSKTDPNVSEVKPEATVPLRKEEGPAQAEETKKVRAKKNEPKPASGTISSTKVEDVYVQAEPVQGYALLYAYFNDHLVYPPSAVKDSVQGVETISFVVNAEGKAEKVEVKQSLGEAFDKEARRLVAGMPAWKPATLNGCPVPSSIALPITFQIQRIKSKE</sequence>
<dbReference type="Gene3D" id="3.30.1150.10">
    <property type="match status" value="1"/>
</dbReference>
<evidence type="ECO:0000256" key="10">
    <source>
        <dbReference type="SAM" id="MobiDB-lite"/>
    </source>
</evidence>
<dbReference type="KEGG" id="chk:D4L85_18475"/>
<evidence type="ECO:0000256" key="9">
    <source>
        <dbReference type="ARBA" id="ARBA00023136"/>
    </source>
</evidence>
<reference evidence="14" key="1">
    <citation type="submission" date="2018-09" db="EMBL/GenBank/DDBJ databases">
        <title>Chryseolinea sp. KIS68-18 isolated from soil.</title>
        <authorList>
            <person name="Weon H.-Y."/>
            <person name="Kwon S.-W."/>
            <person name="Lee S.A."/>
        </authorList>
    </citation>
    <scope>NUCLEOTIDE SEQUENCE [LARGE SCALE GENOMIC DNA]</scope>
    <source>
        <strain evidence="14">KIS68-18</strain>
    </source>
</reference>
<dbReference type="EMBL" id="CP032382">
    <property type="protein sequence ID" value="AYB32435.1"/>
    <property type="molecule type" value="Genomic_DNA"/>
</dbReference>
<feature type="compositionally biased region" description="Polar residues" evidence="10">
    <location>
        <begin position="79"/>
        <end position="95"/>
    </location>
</feature>
<dbReference type="NCBIfam" id="TIGR01352">
    <property type="entry name" value="tonB_Cterm"/>
    <property type="match status" value="1"/>
</dbReference>
<feature type="domain" description="TonB C-terminal" evidence="12">
    <location>
        <begin position="152"/>
        <end position="248"/>
    </location>
</feature>
<evidence type="ECO:0000256" key="7">
    <source>
        <dbReference type="ARBA" id="ARBA00022927"/>
    </source>
</evidence>
<dbReference type="Pfam" id="PF03544">
    <property type="entry name" value="TonB_C"/>
    <property type="match status" value="1"/>
</dbReference>
<dbReference type="PANTHER" id="PTHR33446:SF2">
    <property type="entry name" value="PROTEIN TONB"/>
    <property type="match status" value="1"/>
</dbReference>
<keyword evidence="6 11" id="KW-0812">Transmembrane</keyword>
<comment type="similarity">
    <text evidence="2">Belongs to the TonB family.</text>
</comment>
<evidence type="ECO:0000259" key="12">
    <source>
        <dbReference type="PROSITE" id="PS52015"/>
    </source>
</evidence>
<feature type="transmembrane region" description="Helical" evidence="11">
    <location>
        <begin position="47"/>
        <end position="65"/>
    </location>
</feature>
<dbReference type="InterPro" id="IPR051045">
    <property type="entry name" value="TonB-dependent_transducer"/>
</dbReference>
<comment type="subcellular location">
    <subcellularLocation>
        <location evidence="1">Cell inner membrane</location>
        <topology evidence="1">Single-pass membrane protein</topology>
        <orientation evidence="1">Periplasmic side</orientation>
    </subcellularLocation>
</comment>
<evidence type="ECO:0000256" key="6">
    <source>
        <dbReference type="ARBA" id="ARBA00022692"/>
    </source>
</evidence>
<keyword evidence="8 11" id="KW-1133">Transmembrane helix</keyword>
<evidence type="ECO:0000256" key="1">
    <source>
        <dbReference type="ARBA" id="ARBA00004383"/>
    </source>
</evidence>
<feature type="compositionally biased region" description="Basic and acidic residues" evidence="10">
    <location>
        <begin position="107"/>
        <end position="129"/>
    </location>
</feature>
<keyword evidence="7" id="KW-0653">Protein transport</keyword>
<organism evidence="13 14">
    <name type="scientific">Chryseolinea soli</name>
    <dbReference type="NCBI Taxonomy" id="2321403"/>
    <lineage>
        <taxon>Bacteria</taxon>
        <taxon>Pseudomonadati</taxon>
        <taxon>Bacteroidota</taxon>
        <taxon>Cytophagia</taxon>
        <taxon>Cytophagales</taxon>
        <taxon>Fulvivirgaceae</taxon>
        <taxon>Chryseolinea</taxon>
    </lineage>
</organism>
<dbReference type="GO" id="GO:0015031">
    <property type="term" value="P:protein transport"/>
    <property type="evidence" value="ECO:0007669"/>
    <property type="project" value="UniProtKB-KW"/>
</dbReference>
<dbReference type="GO" id="GO:0031992">
    <property type="term" value="F:energy transducer activity"/>
    <property type="evidence" value="ECO:0007669"/>
    <property type="project" value="TreeGrafter"/>
</dbReference>
<name>A0A385SR56_9BACT</name>
<dbReference type="InterPro" id="IPR037682">
    <property type="entry name" value="TonB_C"/>
</dbReference>
<keyword evidence="4" id="KW-1003">Cell membrane</keyword>
<accession>A0A385SR56</accession>
<dbReference type="InterPro" id="IPR006260">
    <property type="entry name" value="TonB/TolA_C"/>
</dbReference>